<dbReference type="InterPro" id="IPR001806">
    <property type="entry name" value="Small_GTPase"/>
</dbReference>
<dbReference type="PROSITE" id="PS51421">
    <property type="entry name" value="RAS"/>
    <property type="match status" value="1"/>
</dbReference>
<evidence type="ECO:0000313" key="5">
    <source>
        <dbReference type="Proteomes" id="UP001470230"/>
    </source>
</evidence>
<keyword evidence="1" id="KW-0547">Nucleotide-binding</keyword>
<sequence length="365" mass="42405">MKHIKCVVVGDDISEKTKLLISYATDDANEYNPTVFDNYEKQIIVDDQPVNLQLWDTSGQQDYKKLRPLSYPQTDIFIVTFALISPTSLEDVETFWVPEIREHCPGTPYILLGTFMTERNEFDKHRDEYTSKGWEPVPTQMGEEMMNTVLANDYFECDVLSKKKVEEVILKAVRLGLSGGSEPEKKKELLTIGLYGENEESKTKIALNYLLGDFHKGKIPIARESFFKVEYIDGNYINVTVDIENKTDLDDICAMIFIYDVGLTSLEKLKSLFDEVQKSNTEKKPYVLVLNYKSDKQEDAISDEDLDELIRHFQCNVCEIRNYSKEDIENVFYYLNQKMLEPFSNNKPSKRQMKSKSKSKWKKKK</sequence>
<dbReference type="InterPro" id="IPR027417">
    <property type="entry name" value="P-loop_NTPase"/>
</dbReference>
<reference evidence="4 5" key="1">
    <citation type="submission" date="2024-04" db="EMBL/GenBank/DDBJ databases">
        <title>Tritrichomonas musculus Genome.</title>
        <authorList>
            <person name="Alves-Ferreira E."/>
            <person name="Grigg M."/>
            <person name="Lorenzi H."/>
            <person name="Galac M."/>
        </authorList>
    </citation>
    <scope>NUCLEOTIDE SEQUENCE [LARGE SCALE GENOMIC DNA]</scope>
    <source>
        <strain evidence="4 5">EAF2021</strain>
    </source>
</reference>
<accession>A0ABR2HMN3</accession>
<gene>
    <name evidence="4" type="ORF">M9Y10_018531</name>
</gene>
<dbReference type="SMART" id="SM00175">
    <property type="entry name" value="RAB"/>
    <property type="match status" value="1"/>
</dbReference>
<evidence type="ECO:0000256" key="1">
    <source>
        <dbReference type="ARBA" id="ARBA00022741"/>
    </source>
</evidence>
<dbReference type="PANTHER" id="PTHR24072">
    <property type="entry name" value="RHO FAMILY GTPASE"/>
    <property type="match status" value="1"/>
</dbReference>
<dbReference type="PROSITE" id="PS51419">
    <property type="entry name" value="RAB"/>
    <property type="match status" value="1"/>
</dbReference>
<feature type="region of interest" description="Disordered" evidence="3">
    <location>
        <begin position="344"/>
        <end position="365"/>
    </location>
</feature>
<dbReference type="Proteomes" id="UP001470230">
    <property type="component" value="Unassembled WGS sequence"/>
</dbReference>
<evidence type="ECO:0000256" key="2">
    <source>
        <dbReference type="ARBA" id="ARBA00023134"/>
    </source>
</evidence>
<dbReference type="Gene3D" id="3.40.50.300">
    <property type="entry name" value="P-loop containing nucleotide triphosphate hydrolases"/>
    <property type="match status" value="2"/>
</dbReference>
<dbReference type="EMBL" id="JAPFFF010000025">
    <property type="protein sequence ID" value="KAK8849940.1"/>
    <property type="molecule type" value="Genomic_DNA"/>
</dbReference>
<dbReference type="SUPFAM" id="SSF52540">
    <property type="entry name" value="P-loop containing nucleoside triphosphate hydrolases"/>
    <property type="match status" value="2"/>
</dbReference>
<dbReference type="SMART" id="SM00174">
    <property type="entry name" value="RHO"/>
    <property type="match status" value="1"/>
</dbReference>
<dbReference type="InterPro" id="IPR005225">
    <property type="entry name" value="Small_GTP-bd"/>
</dbReference>
<proteinExistence type="predicted"/>
<dbReference type="NCBIfam" id="TIGR00231">
    <property type="entry name" value="small_GTP"/>
    <property type="match status" value="1"/>
</dbReference>
<evidence type="ECO:0000256" key="3">
    <source>
        <dbReference type="SAM" id="MobiDB-lite"/>
    </source>
</evidence>
<keyword evidence="2" id="KW-0342">GTP-binding</keyword>
<dbReference type="CDD" id="cd00157">
    <property type="entry name" value="Rho"/>
    <property type="match status" value="1"/>
</dbReference>
<comment type="caution">
    <text evidence="4">The sequence shown here is derived from an EMBL/GenBank/DDBJ whole genome shotgun (WGS) entry which is preliminary data.</text>
</comment>
<organism evidence="4 5">
    <name type="scientific">Tritrichomonas musculus</name>
    <dbReference type="NCBI Taxonomy" id="1915356"/>
    <lineage>
        <taxon>Eukaryota</taxon>
        <taxon>Metamonada</taxon>
        <taxon>Parabasalia</taxon>
        <taxon>Tritrichomonadida</taxon>
        <taxon>Tritrichomonadidae</taxon>
        <taxon>Tritrichomonas</taxon>
    </lineage>
</organism>
<dbReference type="PROSITE" id="PS51420">
    <property type="entry name" value="RHO"/>
    <property type="match status" value="1"/>
</dbReference>
<name>A0ABR2HMN3_9EUKA</name>
<keyword evidence="5" id="KW-1185">Reference proteome</keyword>
<dbReference type="Pfam" id="PF00071">
    <property type="entry name" value="Ras"/>
    <property type="match status" value="1"/>
</dbReference>
<dbReference type="SMART" id="SM00173">
    <property type="entry name" value="RAS"/>
    <property type="match status" value="1"/>
</dbReference>
<protein>
    <submittedName>
        <fullName evidence="4">Uncharacterized protein</fullName>
    </submittedName>
</protein>
<feature type="compositionally biased region" description="Basic residues" evidence="3">
    <location>
        <begin position="348"/>
        <end position="365"/>
    </location>
</feature>
<dbReference type="InterPro" id="IPR003578">
    <property type="entry name" value="Small_GTPase_Rho"/>
</dbReference>
<evidence type="ECO:0000313" key="4">
    <source>
        <dbReference type="EMBL" id="KAK8849940.1"/>
    </source>
</evidence>
<dbReference type="PRINTS" id="PR00449">
    <property type="entry name" value="RASTRNSFRMNG"/>
</dbReference>